<dbReference type="Proteomes" id="UP001165498">
    <property type="component" value="Unassembled WGS sequence"/>
</dbReference>
<dbReference type="PANTHER" id="PTHR35810:SF1">
    <property type="entry name" value="CYTOPLASMIC PROTEIN"/>
    <property type="match status" value="1"/>
</dbReference>
<reference evidence="2" key="1">
    <citation type="submission" date="2022-07" db="EMBL/GenBank/DDBJ databases">
        <title>Tahibacter sp., a new gammaproteobacterium isolated from the silt sample collected at pig farm.</title>
        <authorList>
            <person name="Chen H."/>
        </authorList>
    </citation>
    <scope>NUCLEOTIDE SEQUENCE</scope>
    <source>
        <strain evidence="2">P2K</strain>
    </source>
</reference>
<dbReference type="PANTHER" id="PTHR35810">
    <property type="entry name" value="CYTOPLASMIC PROTEIN-RELATED"/>
    <property type="match status" value="1"/>
</dbReference>
<proteinExistence type="predicted"/>
<organism evidence="2 3">
    <name type="scientific">Tahibacter harae</name>
    <dbReference type="NCBI Taxonomy" id="2963937"/>
    <lineage>
        <taxon>Bacteria</taxon>
        <taxon>Pseudomonadati</taxon>
        <taxon>Pseudomonadota</taxon>
        <taxon>Gammaproteobacteria</taxon>
        <taxon>Lysobacterales</taxon>
        <taxon>Rhodanobacteraceae</taxon>
        <taxon>Tahibacter</taxon>
    </lineage>
</organism>
<name>A0ABT1QYK6_9GAMM</name>
<comment type="caution">
    <text evidence="2">The sequence shown here is derived from an EMBL/GenBank/DDBJ whole genome shotgun (WGS) entry which is preliminary data.</text>
</comment>
<accession>A0ABT1QYK6</accession>
<evidence type="ECO:0000256" key="1">
    <source>
        <dbReference type="SAM" id="MobiDB-lite"/>
    </source>
</evidence>
<feature type="region of interest" description="Disordered" evidence="1">
    <location>
        <begin position="287"/>
        <end position="319"/>
    </location>
</feature>
<protein>
    <submittedName>
        <fullName evidence="2">Virulence RhuM family protein</fullName>
    </submittedName>
</protein>
<dbReference type="RefSeq" id="WP_255916544.1">
    <property type="nucleotide sequence ID" value="NZ_JANFQO010000028.1"/>
</dbReference>
<evidence type="ECO:0000313" key="2">
    <source>
        <dbReference type="EMBL" id="MCQ4167358.1"/>
    </source>
</evidence>
<evidence type="ECO:0000313" key="3">
    <source>
        <dbReference type="Proteomes" id="UP001165498"/>
    </source>
</evidence>
<dbReference type="Pfam" id="PF13310">
    <property type="entry name" value="Virulence_RhuM"/>
    <property type="match status" value="1"/>
</dbReference>
<gene>
    <name evidence="2" type="ORF">NM961_21800</name>
</gene>
<dbReference type="InterPro" id="IPR011204">
    <property type="entry name" value="Virulence_RhuM-like"/>
</dbReference>
<sequence length="359" mass="41367">MSDSKGELILYRTEDGRTDIHLRAADGTVWLTQGEMAALFETSKQNISLHIRKVFAEEELSEEAVVKFYLTTASDGKRYKTMLYRLDLILAVGFRVRSPRGSQFRRWAGTTLAEYLVKGFLLNDRRLKDAERADYFDELLRRIRDIRSSEKRFYQKLRDLFKTASSDYDGTAQTAKTFFATIQNKLIYAVTGRTAAQLIVERADAAADQMGLASWAGDRVRKSDALVSKNYLDAQELDQLNRLVSMFLDFAEDRALRRIEMRMADWIEQTDRFLSFNERALSRTGTWKRPSANAMPPSTRAAALPKPWPPTTKLRTNSATCRPRPSVWLLPRSWHHPEAELQQQHRCANRKFLPETRSG</sequence>
<keyword evidence="3" id="KW-1185">Reference proteome</keyword>
<dbReference type="EMBL" id="JANFQO010000028">
    <property type="protein sequence ID" value="MCQ4167358.1"/>
    <property type="molecule type" value="Genomic_DNA"/>
</dbReference>